<feature type="transmembrane region" description="Helical" evidence="1">
    <location>
        <begin position="149"/>
        <end position="166"/>
    </location>
</feature>
<proteinExistence type="predicted"/>
<evidence type="ECO:0000313" key="3">
    <source>
        <dbReference type="Proteomes" id="UP000199271"/>
    </source>
</evidence>
<protein>
    <submittedName>
        <fullName evidence="2">Uncharacterized protein</fullName>
    </submittedName>
</protein>
<keyword evidence="1" id="KW-0812">Transmembrane</keyword>
<gene>
    <name evidence="2" type="ORF">C122C_1148</name>
</gene>
<feature type="transmembrane region" description="Helical" evidence="1">
    <location>
        <begin position="44"/>
        <end position="65"/>
    </location>
</feature>
<evidence type="ECO:0000313" key="2">
    <source>
        <dbReference type="EMBL" id="CUW05261.1"/>
    </source>
</evidence>
<sequence length="202" mass="24105">MKKMSFSKISWSLFFTIVMMSFLSASNALLHTSKDSDIIRTQLYSNFSVIFTQSMLLLLMSWQVLNFRAINFLVAIRGQSEKIQKQMIKTIIFEVIIYFSFYYGSFMLSGNIWFKDGYVLIGIMILLMRAFIILFLGMIITSLYRGQHIAIIIVAVQLSNFVYHFFWKQRYYWYNIVHYMIQYIAHYIIFITYKLQLEKIHA</sequence>
<feature type="transmembrane region" description="Helical" evidence="1">
    <location>
        <begin position="172"/>
        <end position="193"/>
    </location>
</feature>
<feature type="transmembrane region" description="Helical" evidence="1">
    <location>
        <begin position="86"/>
        <end position="105"/>
    </location>
</feature>
<reference evidence="2 3" key="1">
    <citation type="submission" date="2015-12" db="EMBL/GenBank/DDBJ databases">
        <authorList>
            <person name="Andreevskaya M."/>
        </authorList>
    </citation>
    <scope>NUCLEOTIDE SEQUENCE [LARGE SCALE GENOMIC DNA]</scope>
    <source>
        <strain evidence="2 3">C122c</strain>
    </source>
</reference>
<keyword evidence="1" id="KW-0472">Membrane</keyword>
<dbReference type="Proteomes" id="UP000199271">
    <property type="component" value="Unassembled WGS sequence"/>
</dbReference>
<keyword evidence="3" id="KW-1185">Reference proteome</keyword>
<organism evidence="2 3">
    <name type="scientific">Leuconostoc gasicomitatum</name>
    <dbReference type="NCBI Taxonomy" id="115778"/>
    <lineage>
        <taxon>Bacteria</taxon>
        <taxon>Bacillati</taxon>
        <taxon>Bacillota</taxon>
        <taxon>Bacilli</taxon>
        <taxon>Lactobacillales</taxon>
        <taxon>Lactobacillaceae</taxon>
        <taxon>Leuconostoc</taxon>
        <taxon>Leuconostoc gelidum group</taxon>
    </lineage>
</organism>
<feature type="transmembrane region" description="Helical" evidence="1">
    <location>
        <begin position="117"/>
        <end position="137"/>
    </location>
</feature>
<accession>A0ABM9V0B5</accession>
<dbReference type="EMBL" id="FBSY01000002">
    <property type="protein sequence ID" value="CUW05261.1"/>
    <property type="molecule type" value="Genomic_DNA"/>
</dbReference>
<keyword evidence="1" id="KW-1133">Transmembrane helix</keyword>
<dbReference type="RefSeq" id="WP_089997393.1">
    <property type="nucleotide sequence ID" value="NZ_FBSY01000002.1"/>
</dbReference>
<comment type="caution">
    <text evidence="2">The sequence shown here is derived from an EMBL/GenBank/DDBJ whole genome shotgun (WGS) entry which is preliminary data.</text>
</comment>
<name>A0ABM9V0B5_9LACO</name>
<evidence type="ECO:0000256" key="1">
    <source>
        <dbReference type="SAM" id="Phobius"/>
    </source>
</evidence>